<evidence type="ECO:0000313" key="4">
    <source>
        <dbReference type="Proteomes" id="UP000643405"/>
    </source>
</evidence>
<dbReference type="RefSeq" id="WP_188166940.1">
    <property type="nucleotide sequence ID" value="NZ_JACVVX010000016.1"/>
</dbReference>
<comment type="caution">
    <text evidence="3">The sequence shown here is derived from an EMBL/GenBank/DDBJ whole genome shotgun (WGS) entry which is preliminary data.</text>
</comment>
<accession>A0A8J6Q5N9</accession>
<name>A0A8J6Q5N9_9HYPH</name>
<protein>
    <submittedName>
        <fullName evidence="3">VOC family protein</fullName>
    </submittedName>
</protein>
<dbReference type="EMBL" id="JACVVX010000016">
    <property type="protein sequence ID" value="MBD0417500.1"/>
    <property type="molecule type" value="Genomic_DNA"/>
</dbReference>
<dbReference type="Gene3D" id="3.10.180.10">
    <property type="entry name" value="2,3-Dihydroxybiphenyl 1,2-Dioxygenase, domain 1"/>
    <property type="match status" value="1"/>
</dbReference>
<reference evidence="3" key="1">
    <citation type="submission" date="2020-09" db="EMBL/GenBank/DDBJ databases">
        <title>Genome seq and assembly of Tianweitania sp.</title>
        <authorList>
            <person name="Chhetri G."/>
        </authorList>
    </citation>
    <scope>NUCLEOTIDE SEQUENCE</scope>
    <source>
        <strain evidence="3">Rool2</strain>
    </source>
</reference>
<evidence type="ECO:0000256" key="1">
    <source>
        <dbReference type="SAM" id="MobiDB-lite"/>
    </source>
</evidence>
<gene>
    <name evidence="3" type="ORF">ICI42_22975</name>
</gene>
<organism evidence="3 4">
    <name type="scientific">Oryzicola mucosus</name>
    <dbReference type="NCBI Taxonomy" id="2767425"/>
    <lineage>
        <taxon>Bacteria</taxon>
        <taxon>Pseudomonadati</taxon>
        <taxon>Pseudomonadota</taxon>
        <taxon>Alphaproteobacteria</taxon>
        <taxon>Hyphomicrobiales</taxon>
        <taxon>Phyllobacteriaceae</taxon>
        <taxon>Oryzicola</taxon>
    </lineage>
</organism>
<feature type="region of interest" description="Disordered" evidence="1">
    <location>
        <begin position="1"/>
        <end position="35"/>
    </location>
</feature>
<proteinExistence type="predicted"/>
<dbReference type="InterPro" id="IPR029068">
    <property type="entry name" value="Glyas_Bleomycin-R_OHBP_Dase"/>
</dbReference>
<evidence type="ECO:0000313" key="3">
    <source>
        <dbReference type="EMBL" id="MBD0417500.1"/>
    </source>
</evidence>
<dbReference type="PROSITE" id="PS51819">
    <property type="entry name" value="VOC"/>
    <property type="match status" value="1"/>
</dbReference>
<dbReference type="InterPro" id="IPR004360">
    <property type="entry name" value="Glyas_Fos-R_dOase_dom"/>
</dbReference>
<keyword evidence="4" id="KW-1185">Reference proteome</keyword>
<dbReference type="InterPro" id="IPR037523">
    <property type="entry name" value="VOC_core"/>
</dbReference>
<dbReference type="AlphaFoldDB" id="A0A8J6Q5N9"/>
<evidence type="ECO:0000259" key="2">
    <source>
        <dbReference type="PROSITE" id="PS51819"/>
    </source>
</evidence>
<dbReference type="SUPFAM" id="SSF54593">
    <property type="entry name" value="Glyoxalase/Bleomycin resistance protein/Dihydroxybiphenyl dioxygenase"/>
    <property type="match status" value="1"/>
</dbReference>
<dbReference type="Pfam" id="PF00903">
    <property type="entry name" value="Glyoxalase"/>
    <property type="match status" value="1"/>
</dbReference>
<sequence>MRRRARAPPGRRPRPRSICRSKRRRGSTPSAGRRHACPYGFHHVGFRVDGVDATFAALKQRGVTFLSEPLDFEACNRRFAVFADPWNNVIEIDAPIVPDSPVSQ</sequence>
<dbReference type="Proteomes" id="UP000643405">
    <property type="component" value="Unassembled WGS sequence"/>
</dbReference>
<feature type="domain" description="VOC" evidence="2">
    <location>
        <begin position="1"/>
        <end position="95"/>
    </location>
</feature>